<dbReference type="OrthoDB" id="9801806at2"/>
<evidence type="ECO:0000313" key="3">
    <source>
        <dbReference type="EMBL" id="AFV77421.1"/>
    </source>
</evidence>
<proteinExistence type="predicted"/>
<dbReference type="PATRIC" id="fig|751945.3.peg.2385"/>
<evidence type="ECO:0000259" key="2">
    <source>
        <dbReference type="Pfam" id="PF13635"/>
    </source>
</evidence>
<sequence>MPSTLPPYTRPQAGTLLQRLREPRRFLQALFGPRQVGKTTLVRQVLERLGLPHHYASADQPGLVGPGWVEVQWARARGLLGQGLGEALLVLDEIHKAPDWAEAVKRLWDEDTLKGHPLKVVLLTSAPLLLQKGLSESLAGRFETLLIPHWSFGEMAAAFGYTLEDYLFFGGYPGAAPLRGEPDRFRRYIRDSLVEAALARDILLLSRIEKPALLRRLFHLACHHAGQVLSYTKMLGQLQERGNTVTLAHYLDLLEGAGLAAGLEKYAAQAVRRRASSPKLLIPNPALLTALRGLEPEDLGDPALRGRLLENAVGAHLWNEAFQKGFEVFYWRERNLEVDFVVRKGRRLLALEVKSGRPREAFSGLEAFRKAFGAEVLVVGTGGIPFEEFLARPLEL</sequence>
<gene>
    <name evidence="3" type="ORF">Theos_2444</name>
</gene>
<dbReference type="PANTHER" id="PTHR43566:SF1">
    <property type="entry name" value="AAA+ ATPASE DOMAIN-CONTAINING PROTEIN"/>
    <property type="match status" value="1"/>
</dbReference>
<dbReference type="Pfam" id="PF13635">
    <property type="entry name" value="DUF4143"/>
    <property type="match status" value="1"/>
</dbReference>
<dbReference type="RefSeq" id="WP_015065415.1">
    <property type="nucleotide sequence ID" value="NC_019387.1"/>
</dbReference>
<protein>
    <submittedName>
        <fullName evidence="3">Putative ATPase (AAA+ superfamily)</fullName>
    </submittedName>
</protein>
<dbReference type="InterPro" id="IPR025420">
    <property type="entry name" value="DUF4143"/>
</dbReference>
<dbReference type="KEGG" id="tos:Theos_2444"/>
<dbReference type="InterPro" id="IPR041682">
    <property type="entry name" value="AAA_14"/>
</dbReference>
<feature type="domain" description="AAA" evidence="1">
    <location>
        <begin position="28"/>
        <end position="155"/>
    </location>
</feature>
<dbReference type="EMBL" id="CP003250">
    <property type="protein sequence ID" value="AFV77421.1"/>
    <property type="molecule type" value="Genomic_DNA"/>
</dbReference>
<dbReference type="Pfam" id="PF13173">
    <property type="entry name" value="AAA_14"/>
    <property type="match status" value="1"/>
</dbReference>
<dbReference type="PANTHER" id="PTHR43566">
    <property type="entry name" value="CONSERVED PROTEIN"/>
    <property type="match status" value="1"/>
</dbReference>
<name>K7QWY5_THEOS</name>
<dbReference type="Gene3D" id="3.40.50.300">
    <property type="entry name" value="P-loop containing nucleotide triphosphate hydrolases"/>
    <property type="match status" value="1"/>
</dbReference>
<geneLocation type="plasmid" evidence="3 4">
    <name>pTHEOS01</name>
</geneLocation>
<feature type="domain" description="DUF4143" evidence="2">
    <location>
        <begin position="200"/>
        <end position="356"/>
    </location>
</feature>
<dbReference type="Proteomes" id="UP000000211">
    <property type="component" value="Plasmid pTHEOS01"/>
</dbReference>
<reference evidence="3 4" key="1">
    <citation type="journal article" date="2013" name="Genome Announc.">
        <title>Whole Genome Sequencing of Thermus oshimai JL-2 and Thermus thermophilus JL-18, Incomplete Denitrifiers from the United States Great Basin.</title>
        <authorList>
            <person name="Murugapiran S.K."/>
            <person name="Huntemann M."/>
            <person name="Wei C.L."/>
            <person name="Han J."/>
            <person name="Detter J.C."/>
            <person name="Han C.S."/>
            <person name="Erkkila T.H."/>
            <person name="Teshima H."/>
            <person name="Chen A."/>
            <person name="Kyrpides N."/>
            <person name="Mavrommatis K."/>
            <person name="Markowitz V."/>
            <person name="Szeto E."/>
            <person name="Ivanova N."/>
            <person name="Pagani I."/>
            <person name="Lam J."/>
            <person name="McDonald A.I."/>
            <person name="Dodsworth J.A."/>
            <person name="Pati A."/>
            <person name="Goodwin L."/>
            <person name="Peters L."/>
            <person name="Pitluck S."/>
            <person name="Woyke T."/>
            <person name="Hedlund B.P."/>
        </authorList>
    </citation>
    <scope>NUCLEOTIDE SEQUENCE</scope>
    <source>
        <strain evidence="3 4">JL-2</strain>
        <plasmid evidence="3">pTHEOS01</plasmid>
    </source>
</reference>
<keyword evidence="4" id="KW-1185">Reference proteome</keyword>
<organism evidence="3 4">
    <name type="scientific">Thermus oshimai JL-2</name>
    <dbReference type="NCBI Taxonomy" id="751945"/>
    <lineage>
        <taxon>Bacteria</taxon>
        <taxon>Thermotogati</taxon>
        <taxon>Deinococcota</taxon>
        <taxon>Deinococci</taxon>
        <taxon>Thermales</taxon>
        <taxon>Thermaceae</taxon>
        <taxon>Thermus</taxon>
    </lineage>
</organism>
<accession>K7QWY5</accession>
<dbReference type="HOGENOM" id="CLU_057663_0_0_0"/>
<dbReference type="AlphaFoldDB" id="K7QWY5"/>
<evidence type="ECO:0000259" key="1">
    <source>
        <dbReference type="Pfam" id="PF13173"/>
    </source>
</evidence>
<keyword evidence="3" id="KW-0614">Plasmid</keyword>
<dbReference type="SUPFAM" id="SSF52540">
    <property type="entry name" value="P-loop containing nucleoside triphosphate hydrolases"/>
    <property type="match status" value="1"/>
</dbReference>
<dbReference type="InterPro" id="IPR027417">
    <property type="entry name" value="P-loop_NTPase"/>
</dbReference>
<evidence type="ECO:0000313" key="4">
    <source>
        <dbReference type="Proteomes" id="UP000000211"/>
    </source>
</evidence>